<evidence type="ECO:0000256" key="3">
    <source>
        <dbReference type="ARBA" id="ARBA00010037"/>
    </source>
</evidence>
<sequence>MLQDLREAVCEANRELPAGGLVTLTWGNVSGFDADASLLVIKPSGVPYGKLTPASMVVVDLDGGVVEGDLRPSSDTPTHARLYRFFAGRCPGRIAGITHTHSASATAFAQARTPVPCLGTTHADHFHGPVPLARPLTADEVDDGYEAATGEAIVERFADLDPVATPAVLLAGHAPFTWGATPAASVENAVALEAVAAVALATLRLRPDAPPLERHVLDKHHDRKHGAGAYYGQPASPSPS</sequence>
<comment type="cofactor">
    <cofactor evidence="2">
        <name>Zn(2+)</name>
        <dbReference type="ChEBI" id="CHEBI:29105"/>
    </cofactor>
</comment>
<evidence type="ECO:0000259" key="10">
    <source>
        <dbReference type="SMART" id="SM01007"/>
    </source>
</evidence>
<evidence type="ECO:0000256" key="5">
    <source>
        <dbReference type="ARBA" id="ARBA00022723"/>
    </source>
</evidence>
<dbReference type="InterPro" id="IPR050197">
    <property type="entry name" value="Aldolase_class_II_sugar_metab"/>
</dbReference>
<feature type="domain" description="Class II aldolase/adducin N-terminal" evidence="10">
    <location>
        <begin position="7"/>
        <end position="200"/>
    </location>
</feature>
<dbReference type="GO" id="GO:0016832">
    <property type="term" value="F:aldehyde-lyase activity"/>
    <property type="evidence" value="ECO:0007669"/>
    <property type="project" value="TreeGrafter"/>
</dbReference>
<proteinExistence type="inferred from homology"/>
<dbReference type="GO" id="GO:0046872">
    <property type="term" value="F:metal ion binding"/>
    <property type="evidence" value="ECO:0007669"/>
    <property type="project" value="UniProtKB-KW"/>
</dbReference>
<dbReference type="GO" id="GO:0019323">
    <property type="term" value="P:pentose catabolic process"/>
    <property type="evidence" value="ECO:0007669"/>
    <property type="project" value="TreeGrafter"/>
</dbReference>
<dbReference type="GO" id="GO:0005829">
    <property type="term" value="C:cytosol"/>
    <property type="evidence" value="ECO:0007669"/>
    <property type="project" value="TreeGrafter"/>
</dbReference>
<dbReference type="KEGG" id="phm:PSMK_29880"/>
<dbReference type="eggNOG" id="COG0235">
    <property type="taxonomic scope" value="Bacteria"/>
</dbReference>
<dbReference type="SMART" id="SM01007">
    <property type="entry name" value="Aldolase_II"/>
    <property type="match status" value="1"/>
</dbReference>
<dbReference type="GO" id="GO:0008742">
    <property type="term" value="F:L-ribulose-phosphate 4-epimerase activity"/>
    <property type="evidence" value="ECO:0007669"/>
    <property type="project" value="UniProtKB-EC"/>
</dbReference>
<protein>
    <recommendedName>
        <fullName evidence="4">L-ribulose-5-phosphate 4-epimerase</fullName>
        <ecNumber evidence="4">5.1.3.4</ecNumber>
    </recommendedName>
</protein>
<dbReference type="Gene3D" id="3.40.225.10">
    <property type="entry name" value="Class II aldolase/adducin N-terminal domain"/>
    <property type="match status" value="1"/>
</dbReference>
<dbReference type="NCBIfam" id="NF006047">
    <property type="entry name" value="PRK08193.1"/>
    <property type="match status" value="1"/>
</dbReference>
<comment type="similarity">
    <text evidence="3">Belongs to the aldolase class II family. AraD/FucA subfamily.</text>
</comment>
<reference evidence="11 12" key="1">
    <citation type="submission" date="2012-02" db="EMBL/GenBank/DDBJ databases">
        <title>Complete genome sequence of Phycisphaera mikurensis NBRC 102666.</title>
        <authorList>
            <person name="Ankai A."/>
            <person name="Hosoyama A."/>
            <person name="Terui Y."/>
            <person name="Sekine M."/>
            <person name="Fukai R."/>
            <person name="Kato Y."/>
            <person name="Nakamura S."/>
            <person name="Yamada-Narita S."/>
            <person name="Kawakoshi A."/>
            <person name="Fukunaga Y."/>
            <person name="Yamazaki S."/>
            <person name="Fujita N."/>
        </authorList>
    </citation>
    <scope>NUCLEOTIDE SEQUENCE [LARGE SCALE GENOMIC DNA]</scope>
    <source>
        <strain evidence="12">NBRC 102666 / KCTC 22515 / FYK2301M01</strain>
    </source>
</reference>
<dbReference type="OrthoDB" id="9786287at2"/>
<name>I0IIQ9_PHYMF</name>
<dbReference type="HOGENOM" id="CLU_006033_5_0_0"/>
<dbReference type="FunFam" id="3.40.225.10:FF:000001">
    <property type="entry name" value="L-ribulose-5-phosphate 4-epimerase UlaF"/>
    <property type="match status" value="1"/>
</dbReference>
<keyword evidence="8" id="KW-0119">Carbohydrate metabolism</keyword>
<dbReference type="Proteomes" id="UP000007881">
    <property type="component" value="Chromosome"/>
</dbReference>
<dbReference type="EC" id="5.1.3.4" evidence="4"/>
<accession>I0IIQ9</accession>
<evidence type="ECO:0000313" key="12">
    <source>
        <dbReference type="Proteomes" id="UP000007881"/>
    </source>
</evidence>
<evidence type="ECO:0000256" key="6">
    <source>
        <dbReference type="ARBA" id="ARBA00022833"/>
    </source>
</evidence>
<organism evidence="11 12">
    <name type="scientific">Phycisphaera mikurensis (strain NBRC 102666 / KCTC 22515 / FYK2301M01)</name>
    <dbReference type="NCBI Taxonomy" id="1142394"/>
    <lineage>
        <taxon>Bacteria</taxon>
        <taxon>Pseudomonadati</taxon>
        <taxon>Planctomycetota</taxon>
        <taxon>Phycisphaerae</taxon>
        <taxon>Phycisphaerales</taxon>
        <taxon>Phycisphaeraceae</taxon>
        <taxon>Phycisphaera</taxon>
    </lineage>
</organism>
<evidence type="ECO:0000256" key="7">
    <source>
        <dbReference type="ARBA" id="ARBA00023235"/>
    </source>
</evidence>
<dbReference type="STRING" id="1142394.PSMK_29880"/>
<dbReference type="PANTHER" id="PTHR22789">
    <property type="entry name" value="FUCULOSE PHOSPHATE ALDOLASE"/>
    <property type="match status" value="1"/>
</dbReference>
<evidence type="ECO:0000256" key="2">
    <source>
        <dbReference type="ARBA" id="ARBA00001947"/>
    </source>
</evidence>
<evidence type="ECO:0000256" key="9">
    <source>
        <dbReference type="SAM" id="MobiDB-lite"/>
    </source>
</evidence>
<dbReference type="AlphaFoldDB" id="I0IIQ9"/>
<dbReference type="Pfam" id="PF00596">
    <property type="entry name" value="Aldolase_II"/>
    <property type="match status" value="1"/>
</dbReference>
<evidence type="ECO:0000256" key="4">
    <source>
        <dbReference type="ARBA" id="ARBA00013186"/>
    </source>
</evidence>
<dbReference type="RefSeq" id="WP_014438355.1">
    <property type="nucleotide sequence ID" value="NC_017080.1"/>
</dbReference>
<keyword evidence="12" id="KW-1185">Reference proteome</keyword>
<evidence type="ECO:0000256" key="8">
    <source>
        <dbReference type="ARBA" id="ARBA00023277"/>
    </source>
</evidence>
<evidence type="ECO:0000313" key="11">
    <source>
        <dbReference type="EMBL" id="BAM05147.1"/>
    </source>
</evidence>
<keyword evidence="7 11" id="KW-0413">Isomerase</keyword>
<evidence type="ECO:0000256" key="1">
    <source>
        <dbReference type="ARBA" id="ARBA00001726"/>
    </source>
</evidence>
<dbReference type="InterPro" id="IPR036409">
    <property type="entry name" value="Aldolase_II/adducin_N_sf"/>
</dbReference>
<feature type="region of interest" description="Disordered" evidence="9">
    <location>
        <begin position="217"/>
        <end position="240"/>
    </location>
</feature>
<dbReference type="InterPro" id="IPR001303">
    <property type="entry name" value="Aldolase_II/adducin_N"/>
</dbReference>
<comment type="catalytic activity">
    <reaction evidence="1">
        <text>L-ribulose 5-phosphate = D-xylulose 5-phosphate</text>
        <dbReference type="Rhea" id="RHEA:22368"/>
        <dbReference type="ChEBI" id="CHEBI:57737"/>
        <dbReference type="ChEBI" id="CHEBI:58226"/>
        <dbReference type="EC" id="5.1.3.4"/>
    </reaction>
</comment>
<keyword evidence="6" id="KW-0862">Zinc</keyword>
<dbReference type="PANTHER" id="PTHR22789:SF8">
    <property type="entry name" value="L-RIBULOSE-5-PHOSPHATE 4-EPIMERASE SGBE"/>
    <property type="match status" value="1"/>
</dbReference>
<dbReference type="SUPFAM" id="SSF53639">
    <property type="entry name" value="AraD/HMP-PK domain-like"/>
    <property type="match status" value="1"/>
</dbReference>
<dbReference type="EMBL" id="AP012338">
    <property type="protein sequence ID" value="BAM05147.1"/>
    <property type="molecule type" value="Genomic_DNA"/>
</dbReference>
<keyword evidence="5" id="KW-0479">Metal-binding</keyword>
<gene>
    <name evidence="11" type="primary">araD</name>
    <name evidence="11" type="ordered locus">PSMK_29880</name>
</gene>